<dbReference type="AlphaFoldDB" id="A0A3M7QA37"/>
<dbReference type="EMBL" id="REGN01006937">
    <property type="protein sequence ID" value="RNA07831.1"/>
    <property type="molecule type" value="Genomic_DNA"/>
</dbReference>
<sequence>MIKNLKLQFKLKLSCFLLISLKKPGSKLELDYQWLKQKLSYCIIVVKDKLSLKISKFSNNIRFFVVFKKKNFEFRTKKDSQ</sequence>
<evidence type="ECO:0000313" key="2">
    <source>
        <dbReference type="Proteomes" id="UP000276133"/>
    </source>
</evidence>
<accession>A0A3M7QA37</accession>
<comment type="caution">
    <text evidence="1">The sequence shown here is derived from an EMBL/GenBank/DDBJ whole genome shotgun (WGS) entry which is preliminary data.</text>
</comment>
<name>A0A3M7QA37_BRAPC</name>
<organism evidence="1 2">
    <name type="scientific">Brachionus plicatilis</name>
    <name type="common">Marine rotifer</name>
    <name type="synonym">Brachionus muelleri</name>
    <dbReference type="NCBI Taxonomy" id="10195"/>
    <lineage>
        <taxon>Eukaryota</taxon>
        <taxon>Metazoa</taxon>
        <taxon>Spiralia</taxon>
        <taxon>Gnathifera</taxon>
        <taxon>Rotifera</taxon>
        <taxon>Eurotatoria</taxon>
        <taxon>Monogononta</taxon>
        <taxon>Pseudotrocha</taxon>
        <taxon>Ploima</taxon>
        <taxon>Brachionidae</taxon>
        <taxon>Brachionus</taxon>
    </lineage>
</organism>
<keyword evidence="2" id="KW-1185">Reference proteome</keyword>
<proteinExistence type="predicted"/>
<dbReference type="Proteomes" id="UP000276133">
    <property type="component" value="Unassembled WGS sequence"/>
</dbReference>
<reference evidence="1 2" key="1">
    <citation type="journal article" date="2018" name="Sci. Rep.">
        <title>Genomic signatures of local adaptation to the degree of environmental predictability in rotifers.</title>
        <authorList>
            <person name="Franch-Gras L."/>
            <person name="Hahn C."/>
            <person name="Garcia-Roger E.M."/>
            <person name="Carmona M.J."/>
            <person name="Serra M."/>
            <person name="Gomez A."/>
        </authorList>
    </citation>
    <scope>NUCLEOTIDE SEQUENCE [LARGE SCALE GENOMIC DNA]</scope>
    <source>
        <strain evidence="1">HYR1</strain>
    </source>
</reference>
<protein>
    <submittedName>
        <fullName evidence="1">Uncharacterized protein</fullName>
    </submittedName>
</protein>
<gene>
    <name evidence="1" type="ORF">BpHYR1_044113</name>
</gene>
<evidence type="ECO:0000313" key="1">
    <source>
        <dbReference type="EMBL" id="RNA07831.1"/>
    </source>
</evidence>